<evidence type="ECO:0000259" key="5">
    <source>
        <dbReference type="PROSITE" id="PS51390"/>
    </source>
</evidence>
<name>A0AAV4MIT5_CAEEX</name>
<dbReference type="GO" id="GO:0090729">
    <property type="term" value="F:toxin activity"/>
    <property type="evidence" value="ECO:0007669"/>
    <property type="project" value="UniProtKB-KW"/>
</dbReference>
<dbReference type="GO" id="GO:0005576">
    <property type="term" value="C:extracellular region"/>
    <property type="evidence" value="ECO:0007669"/>
    <property type="project" value="InterPro"/>
</dbReference>
<evidence type="ECO:0000256" key="3">
    <source>
        <dbReference type="ARBA" id="ARBA00022729"/>
    </source>
</evidence>
<dbReference type="EMBL" id="BPLR01019819">
    <property type="protein sequence ID" value="GIX72092.1"/>
    <property type="molecule type" value="Genomic_DNA"/>
</dbReference>
<feature type="domain" description="WAP" evidence="5">
    <location>
        <begin position="30"/>
        <end position="79"/>
    </location>
</feature>
<evidence type="ECO:0000256" key="1">
    <source>
        <dbReference type="ARBA" id="ARBA00002878"/>
    </source>
</evidence>
<evidence type="ECO:0000313" key="7">
    <source>
        <dbReference type="Proteomes" id="UP001054945"/>
    </source>
</evidence>
<dbReference type="SUPFAM" id="SSF57256">
    <property type="entry name" value="Elafin-like"/>
    <property type="match status" value="1"/>
</dbReference>
<comment type="function">
    <text evidence="1">Has antibacterial activity.</text>
</comment>
<keyword evidence="7" id="KW-1185">Reference proteome</keyword>
<gene>
    <name evidence="6" type="primary">AVEN_94196_1</name>
    <name evidence="6" type="ORF">CEXT_90531</name>
</gene>
<dbReference type="PROSITE" id="PS51390">
    <property type="entry name" value="WAP"/>
    <property type="match status" value="1"/>
</dbReference>
<evidence type="ECO:0000256" key="2">
    <source>
        <dbReference type="ARBA" id="ARBA00022656"/>
    </source>
</evidence>
<keyword evidence="2" id="KW-0800">Toxin</keyword>
<dbReference type="InterPro" id="IPR008197">
    <property type="entry name" value="WAP_dom"/>
</dbReference>
<protein>
    <submittedName>
        <fullName evidence="6">WAP domain-containing protein</fullName>
    </submittedName>
</protein>
<reference evidence="6 7" key="1">
    <citation type="submission" date="2021-06" db="EMBL/GenBank/DDBJ databases">
        <title>Caerostris extrusa draft genome.</title>
        <authorList>
            <person name="Kono N."/>
            <person name="Arakawa K."/>
        </authorList>
    </citation>
    <scope>NUCLEOTIDE SEQUENCE [LARGE SCALE GENOMIC DNA]</scope>
</reference>
<dbReference type="GO" id="GO:0030414">
    <property type="term" value="F:peptidase inhibitor activity"/>
    <property type="evidence" value="ECO:0007669"/>
    <property type="project" value="InterPro"/>
</dbReference>
<proteinExistence type="predicted"/>
<dbReference type="Proteomes" id="UP001054945">
    <property type="component" value="Unassembled WGS sequence"/>
</dbReference>
<organism evidence="6 7">
    <name type="scientific">Caerostris extrusa</name>
    <name type="common">Bark spider</name>
    <name type="synonym">Caerostris bankana</name>
    <dbReference type="NCBI Taxonomy" id="172846"/>
    <lineage>
        <taxon>Eukaryota</taxon>
        <taxon>Metazoa</taxon>
        <taxon>Ecdysozoa</taxon>
        <taxon>Arthropoda</taxon>
        <taxon>Chelicerata</taxon>
        <taxon>Arachnida</taxon>
        <taxon>Araneae</taxon>
        <taxon>Araneomorphae</taxon>
        <taxon>Entelegynae</taxon>
        <taxon>Araneoidea</taxon>
        <taxon>Araneidae</taxon>
        <taxon>Caerostris</taxon>
    </lineage>
</organism>
<feature type="region of interest" description="Disordered" evidence="4">
    <location>
        <begin position="1"/>
        <end position="26"/>
    </location>
</feature>
<dbReference type="Gene3D" id="4.10.75.10">
    <property type="entry name" value="Elafin-like"/>
    <property type="match status" value="1"/>
</dbReference>
<dbReference type="Pfam" id="PF00095">
    <property type="entry name" value="WAP"/>
    <property type="match status" value="1"/>
</dbReference>
<accession>A0AAV4MIT5</accession>
<dbReference type="AlphaFoldDB" id="A0AAV4MIT5"/>
<dbReference type="InterPro" id="IPR036645">
    <property type="entry name" value="Elafin-like_sf"/>
</dbReference>
<sequence>MSPNGLAQKGPKSRRSRFEEKRQNRNQLFSDDKKWKCPERSPTLCSYSGYDYGCKSHSDCPDYQLCCLFACSYGCVQPVPAPQIIAEEYDYSESDGFNSIDNGFDKSLEIQNSTTRNGIRFNNTNNGNQMLYRKHKENMNMAENFLDGTFMPKSAMTPSFECTEDDEDNMIDTGADSPMKLKKLSKQATTGCSNKTEGQEHNNRHEIKMLPLAVLGV</sequence>
<comment type="caution">
    <text evidence="6">The sequence shown here is derived from an EMBL/GenBank/DDBJ whole genome shotgun (WGS) entry which is preliminary data.</text>
</comment>
<evidence type="ECO:0000256" key="4">
    <source>
        <dbReference type="SAM" id="MobiDB-lite"/>
    </source>
</evidence>
<keyword evidence="3" id="KW-0732">Signal</keyword>
<evidence type="ECO:0000313" key="6">
    <source>
        <dbReference type="EMBL" id="GIX72092.1"/>
    </source>
</evidence>